<name>A0A1Z5IYU7_9LACO</name>
<proteinExistence type="predicted"/>
<protein>
    <submittedName>
        <fullName evidence="1">Uncharacterized protein</fullName>
    </submittedName>
</protein>
<evidence type="ECO:0000313" key="2">
    <source>
        <dbReference type="Proteomes" id="UP000198414"/>
    </source>
</evidence>
<dbReference type="AlphaFoldDB" id="A0A1Z5IYU7"/>
<reference evidence="1 2" key="1">
    <citation type="submission" date="2015-11" db="EMBL/GenBank/DDBJ databases">
        <title>Draft genome sequences of new species of the genus Lactobacillus isolated from orchardgrass silage.</title>
        <authorList>
            <person name="Tohno M."/>
            <person name="Tanizawa Y."/>
            <person name="Arita M."/>
        </authorList>
    </citation>
    <scope>NUCLEOTIDE SEQUENCE [LARGE SCALE GENOMIC DNA]</scope>
    <source>
        <strain evidence="1 2">IWT25</strain>
    </source>
</reference>
<dbReference type="RefSeq" id="WP_089121874.1">
    <property type="nucleotide sequence ID" value="NZ_BCMI01000031.1"/>
</dbReference>
<dbReference type="OrthoDB" id="121684at2"/>
<comment type="caution">
    <text evidence="1">The sequence shown here is derived from an EMBL/GenBank/DDBJ whole genome shotgun (WGS) entry which is preliminary data.</text>
</comment>
<gene>
    <name evidence="1" type="ORF">IWT25_02312</name>
</gene>
<dbReference type="EMBL" id="BCMI01000031">
    <property type="protein sequence ID" value="GAX06964.1"/>
    <property type="molecule type" value="Genomic_DNA"/>
</dbReference>
<evidence type="ECO:0000313" key="1">
    <source>
        <dbReference type="EMBL" id="GAX06964.1"/>
    </source>
</evidence>
<dbReference type="Proteomes" id="UP000198414">
    <property type="component" value="Unassembled WGS sequence"/>
</dbReference>
<sequence>MRYRKTELIEAEQFWGSGKMAVKYDMWKPLPAFGSVWRIATPEGEAMVHSGDWIATDTKGEHWPITDDVFKRTYEPVEVTKMRQRYLKLGVKNIQEIEHAYQNAVWKAD</sequence>
<organism evidence="1 2">
    <name type="scientific">Secundilactobacillus pentosiphilus</name>
    <dbReference type="NCBI Taxonomy" id="1714682"/>
    <lineage>
        <taxon>Bacteria</taxon>
        <taxon>Bacillati</taxon>
        <taxon>Bacillota</taxon>
        <taxon>Bacilli</taxon>
        <taxon>Lactobacillales</taxon>
        <taxon>Lactobacillaceae</taxon>
        <taxon>Secundilactobacillus</taxon>
    </lineage>
</organism>
<accession>A0A1Z5IYU7</accession>